<name>A0ABQ9HBY0_9NEOP</name>
<dbReference type="EMBL" id="JARBHB010000006">
    <property type="protein sequence ID" value="KAJ8881832.1"/>
    <property type="molecule type" value="Genomic_DNA"/>
</dbReference>
<proteinExistence type="predicted"/>
<evidence type="ECO:0000313" key="3">
    <source>
        <dbReference type="Proteomes" id="UP001159363"/>
    </source>
</evidence>
<evidence type="ECO:0000313" key="2">
    <source>
        <dbReference type="EMBL" id="KAJ8881832.1"/>
    </source>
</evidence>
<reference evidence="2 3" key="1">
    <citation type="submission" date="2023-02" db="EMBL/GenBank/DDBJ databases">
        <title>LHISI_Scaffold_Assembly.</title>
        <authorList>
            <person name="Stuart O.P."/>
            <person name="Cleave R."/>
            <person name="Magrath M.J.L."/>
            <person name="Mikheyev A.S."/>
        </authorList>
    </citation>
    <scope>NUCLEOTIDE SEQUENCE [LARGE SCALE GENOMIC DNA]</scope>
    <source>
        <strain evidence="2">Daus_M_001</strain>
        <tissue evidence="2">Leg muscle</tissue>
    </source>
</reference>
<accession>A0ABQ9HBY0</accession>
<evidence type="ECO:0000256" key="1">
    <source>
        <dbReference type="SAM" id="MobiDB-lite"/>
    </source>
</evidence>
<dbReference type="PANTHER" id="PTHR10773">
    <property type="entry name" value="DNA-DIRECTED RNA POLYMERASES I, II, AND III SUBUNIT RPABC2"/>
    <property type="match status" value="1"/>
</dbReference>
<protein>
    <submittedName>
        <fullName evidence="2">Uncharacterized protein</fullName>
    </submittedName>
</protein>
<dbReference type="Proteomes" id="UP001159363">
    <property type="component" value="Chromosome 5"/>
</dbReference>
<keyword evidence="3" id="KW-1185">Reference proteome</keyword>
<feature type="region of interest" description="Disordered" evidence="1">
    <location>
        <begin position="21"/>
        <end position="55"/>
    </location>
</feature>
<organism evidence="2 3">
    <name type="scientific">Dryococelus australis</name>
    <dbReference type="NCBI Taxonomy" id="614101"/>
    <lineage>
        <taxon>Eukaryota</taxon>
        <taxon>Metazoa</taxon>
        <taxon>Ecdysozoa</taxon>
        <taxon>Arthropoda</taxon>
        <taxon>Hexapoda</taxon>
        <taxon>Insecta</taxon>
        <taxon>Pterygota</taxon>
        <taxon>Neoptera</taxon>
        <taxon>Polyneoptera</taxon>
        <taxon>Phasmatodea</taxon>
        <taxon>Verophasmatodea</taxon>
        <taxon>Anareolatae</taxon>
        <taxon>Phasmatidae</taxon>
        <taxon>Eurycanthinae</taxon>
        <taxon>Dryococelus</taxon>
    </lineage>
</organism>
<sequence>MVSRTILPGREVYVVKLTLGFDSPPLTTNPSPSKCPPRSPNVGQTENGTQKRRHNENDWWTNIQKKNRNKGEGYISTKGKNIPAHEMKPQCTETCCLQCHTKYTQNQRLEIHNSFLTLGDVTKQHTFMVNSITKIEPTQKSMRKRANYFVYYLTVNNRKVRFCKTFFLNTLGLDELDTVGPDNRGKHSNHINKLEYITRDSQTHKILPRNRKPLLTSLSISQLHQLYKEKCSTANEIRAKEHTHESSILVAPCHHAWREDGGGEITGQEAPTELLMLKGKHCDPTVFIGMGSVTASD</sequence>
<dbReference type="PANTHER" id="PTHR10773:SF19">
    <property type="match status" value="1"/>
</dbReference>
<gene>
    <name evidence="2" type="ORF">PR048_018318</name>
</gene>
<comment type="caution">
    <text evidence="2">The sequence shown here is derived from an EMBL/GenBank/DDBJ whole genome shotgun (WGS) entry which is preliminary data.</text>
</comment>